<name>A0A3M7FDW3_HORWE</name>
<dbReference type="Proteomes" id="UP000269539">
    <property type="component" value="Unassembled WGS sequence"/>
</dbReference>
<evidence type="ECO:0000313" key="3">
    <source>
        <dbReference type="EMBL" id="RMY86641.1"/>
    </source>
</evidence>
<evidence type="ECO:0000313" key="4">
    <source>
        <dbReference type="Proteomes" id="UP000269539"/>
    </source>
</evidence>
<gene>
    <name evidence="3" type="ORF">D0864_07026</name>
</gene>
<feature type="domain" description="F-box" evidence="2">
    <location>
        <begin position="2"/>
        <end position="51"/>
    </location>
</feature>
<sequence>MGKTIIDLPSELITSIVTYLDPQDVFSLRLSAKTLEGASFAHFGKRFFHKKGYMLTSPSLAVLQHVANHIELKKFVQHVWFSPDCFTYRRPDCVPKGDDRIHSMSPGDHYFSLIENTACQLQKVLVVAFAKLPNLKILGMRRFRVGTLPWGWRRLKDAVGCDPGALGRVTTGSKSRLTTRTLLFVALINATSSSGITLRRLYTNAIELDNIRPDMLPQDALNKACNPIWYLEVDVTRGWLKARPNLRSVDYITPRHPKWEDGIGLRRLIQSCTSLKEIDLQILPDHEPPRTRPDLDVVEEFLESGPYQCFRNTINGLSMRSLDRIKLERVIASPTDLLAFLQPSAQTLTSLKLREVRLVSDDNPSRPWQPIFEFLHSSAHNLESILFHHLLSAHGALCFVRVIQPTPFADDEDGDGEADPSDSHFTDYGNNDITLQADSSGLGGKEGVRWRLGETIKRHYYQSGPWWRGRLPRYDMDDAVWHTDTSDEEW</sequence>
<accession>A0A3M7FDW3</accession>
<proteinExistence type="predicted"/>
<evidence type="ECO:0000259" key="2">
    <source>
        <dbReference type="PROSITE" id="PS50181"/>
    </source>
</evidence>
<dbReference type="EMBL" id="QWIO01000734">
    <property type="protein sequence ID" value="RMY86641.1"/>
    <property type="molecule type" value="Genomic_DNA"/>
</dbReference>
<protein>
    <recommendedName>
        <fullName evidence="2">F-box domain-containing protein</fullName>
    </recommendedName>
</protein>
<dbReference type="PROSITE" id="PS50181">
    <property type="entry name" value="FBOX"/>
    <property type="match status" value="1"/>
</dbReference>
<dbReference type="AlphaFoldDB" id="A0A3M7FDW3"/>
<feature type="compositionally biased region" description="Acidic residues" evidence="1">
    <location>
        <begin position="410"/>
        <end position="420"/>
    </location>
</feature>
<feature type="region of interest" description="Disordered" evidence="1">
    <location>
        <begin position="410"/>
        <end position="430"/>
    </location>
</feature>
<comment type="caution">
    <text evidence="3">The sequence shown here is derived from an EMBL/GenBank/DDBJ whole genome shotgun (WGS) entry which is preliminary data.</text>
</comment>
<reference evidence="3 4" key="1">
    <citation type="journal article" date="2018" name="BMC Genomics">
        <title>Genomic evidence for intraspecific hybridization in a clonal and extremely halotolerant yeast.</title>
        <authorList>
            <person name="Gostincar C."/>
            <person name="Stajich J.E."/>
            <person name="Zupancic J."/>
            <person name="Zalar P."/>
            <person name="Gunde-Cimerman N."/>
        </authorList>
    </citation>
    <scope>NUCLEOTIDE SEQUENCE [LARGE SCALE GENOMIC DNA]</scope>
    <source>
        <strain evidence="3 4">EXF-10513</strain>
    </source>
</reference>
<dbReference type="InterPro" id="IPR001810">
    <property type="entry name" value="F-box_dom"/>
</dbReference>
<evidence type="ECO:0000256" key="1">
    <source>
        <dbReference type="SAM" id="MobiDB-lite"/>
    </source>
</evidence>
<dbReference type="Pfam" id="PF00646">
    <property type="entry name" value="F-box"/>
    <property type="match status" value="1"/>
</dbReference>
<organism evidence="3 4">
    <name type="scientific">Hortaea werneckii</name>
    <name type="common">Black yeast</name>
    <name type="synonym">Cladosporium werneckii</name>
    <dbReference type="NCBI Taxonomy" id="91943"/>
    <lineage>
        <taxon>Eukaryota</taxon>
        <taxon>Fungi</taxon>
        <taxon>Dikarya</taxon>
        <taxon>Ascomycota</taxon>
        <taxon>Pezizomycotina</taxon>
        <taxon>Dothideomycetes</taxon>
        <taxon>Dothideomycetidae</taxon>
        <taxon>Mycosphaerellales</taxon>
        <taxon>Teratosphaeriaceae</taxon>
        <taxon>Hortaea</taxon>
    </lineage>
</organism>